<dbReference type="Pfam" id="PF00356">
    <property type="entry name" value="LacI"/>
    <property type="match status" value="1"/>
</dbReference>
<reference evidence="5 6" key="1">
    <citation type="journal article" date="2014" name="Genome Announc.">
        <title>Draft Genome Sequence of the Haloacid-Degrading Burkholderia caribensis Strain MBA4.</title>
        <authorList>
            <person name="Pan Y."/>
            <person name="Kong K.F."/>
            <person name="Tsang J.S."/>
        </authorList>
    </citation>
    <scope>NUCLEOTIDE SEQUENCE [LARGE SCALE GENOMIC DNA]</scope>
    <source>
        <strain evidence="5 6">MBA4</strain>
    </source>
</reference>
<gene>
    <name evidence="5" type="ORF">K788_0000431</name>
</gene>
<dbReference type="InterPro" id="IPR010982">
    <property type="entry name" value="Lambda_DNA-bd_dom_sf"/>
</dbReference>
<dbReference type="PANTHER" id="PTHR30146:SF33">
    <property type="entry name" value="TRANSCRIPTIONAL REGULATOR"/>
    <property type="match status" value="1"/>
</dbReference>
<evidence type="ECO:0000313" key="6">
    <source>
        <dbReference type="Proteomes" id="UP000019146"/>
    </source>
</evidence>
<keyword evidence="2" id="KW-0238">DNA-binding</keyword>
<dbReference type="Proteomes" id="UP000019146">
    <property type="component" value="Chromosome 2"/>
</dbReference>
<dbReference type="Pfam" id="PF13377">
    <property type="entry name" value="Peripla_BP_3"/>
    <property type="match status" value="1"/>
</dbReference>
<dbReference type="GO" id="GO:0000976">
    <property type="term" value="F:transcription cis-regulatory region binding"/>
    <property type="evidence" value="ECO:0007669"/>
    <property type="project" value="TreeGrafter"/>
</dbReference>
<sequence>MGKKGATQATSMKDVARLAGVSTMTVSRAMRSPGSVSPEVLASVRAAIEASGYVPNRIAGNLSSNRSTLVALVVPSLRNALYAETIKGISEVLTRNGLHLMISDSGLDLEEEEKLVAEYISLRVGGVILHNTKHTPRTVTMLRNSGIPCVETGNLSVDPIDMVVSYSNYAAGKAIAQHLLECGYRRFAFASLPVAGSDRLRERRNGFLAELRRAGAGITPELVLEVEPGLESGGRALAYILEKSPSVQAVFFAGDVLAAGAIFECQRRGIAVPERIAVAASDDNDLMQNIVPPITTVAFPRYEIGVRSASMIVARTKGVVLPVSNVDVGFEVIQRGSTQAPVR</sequence>
<evidence type="ECO:0000256" key="3">
    <source>
        <dbReference type="ARBA" id="ARBA00023163"/>
    </source>
</evidence>
<feature type="domain" description="HTH lacI-type" evidence="4">
    <location>
        <begin position="10"/>
        <end position="64"/>
    </location>
</feature>
<dbReference type="PROSITE" id="PS50932">
    <property type="entry name" value="HTH_LACI_2"/>
    <property type="match status" value="1"/>
</dbReference>
<dbReference type="SMART" id="SM00354">
    <property type="entry name" value="HTH_LACI"/>
    <property type="match status" value="1"/>
</dbReference>
<dbReference type="EMBL" id="CP012747">
    <property type="protein sequence ID" value="ALL68527.1"/>
    <property type="molecule type" value="Genomic_DNA"/>
</dbReference>
<keyword evidence="3" id="KW-0804">Transcription</keyword>
<dbReference type="InterPro" id="IPR000843">
    <property type="entry name" value="HTH_LacI"/>
</dbReference>
<dbReference type="CDD" id="cd01575">
    <property type="entry name" value="PBP1_GntR"/>
    <property type="match status" value="1"/>
</dbReference>
<dbReference type="SUPFAM" id="SSF53822">
    <property type="entry name" value="Periplasmic binding protein-like I"/>
    <property type="match status" value="1"/>
</dbReference>
<dbReference type="Gene3D" id="1.10.260.40">
    <property type="entry name" value="lambda repressor-like DNA-binding domains"/>
    <property type="match status" value="1"/>
</dbReference>
<dbReference type="PANTHER" id="PTHR30146">
    <property type="entry name" value="LACI-RELATED TRANSCRIPTIONAL REPRESSOR"/>
    <property type="match status" value="1"/>
</dbReference>
<evidence type="ECO:0000256" key="1">
    <source>
        <dbReference type="ARBA" id="ARBA00023015"/>
    </source>
</evidence>
<evidence type="ECO:0000313" key="5">
    <source>
        <dbReference type="EMBL" id="ALL68527.1"/>
    </source>
</evidence>
<proteinExistence type="predicted"/>
<dbReference type="PROSITE" id="PS00356">
    <property type="entry name" value="HTH_LACI_1"/>
    <property type="match status" value="1"/>
</dbReference>
<organism evidence="5 6">
    <name type="scientific">Paraburkholderia caribensis MBA4</name>
    <dbReference type="NCBI Taxonomy" id="1323664"/>
    <lineage>
        <taxon>Bacteria</taxon>
        <taxon>Pseudomonadati</taxon>
        <taxon>Pseudomonadota</taxon>
        <taxon>Betaproteobacteria</taxon>
        <taxon>Burkholderiales</taxon>
        <taxon>Burkholderiaceae</taxon>
        <taxon>Paraburkholderia</taxon>
    </lineage>
</organism>
<evidence type="ECO:0000259" key="4">
    <source>
        <dbReference type="PROSITE" id="PS50932"/>
    </source>
</evidence>
<dbReference type="KEGG" id="bcai:K788_0000431"/>
<evidence type="ECO:0000256" key="2">
    <source>
        <dbReference type="ARBA" id="ARBA00023125"/>
    </source>
</evidence>
<dbReference type="InterPro" id="IPR046335">
    <property type="entry name" value="LacI/GalR-like_sensor"/>
</dbReference>
<dbReference type="CDD" id="cd01392">
    <property type="entry name" value="HTH_LacI"/>
    <property type="match status" value="1"/>
</dbReference>
<dbReference type="InterPro" id="IPR028082">
    <property type="entry name" value="Peripla_BP_I"/>
</dbReference>
<keyword evidence="1" id="KW-0805">Transcription regulation</keyword>
<dbReference type="AlphaFoldDB" id="A0A0P0RIV9"/>
<accession>A0A0P0RIV9</accession>
<dbReference type="Gene3D" id="3.40.50.2300">
    <property type="match status" value="2"/>
</dbReference>
<dbReference type="GO" id="GO:0003700">
    <property type="term" value="F:DNA-binding transcription factor activity"/>
    <property type="evidence" value="ECO:0007669"/>
    <property type="project" value="TreeGrafter"/>
</dbReference>
<dbReference type="SUPFAM" id="SSF47413">
    <property type="entry name" value="lambda repressor-like DNA-binding domains"/>
    <property type="match status" value="1"/>
</dbReference>
<protein>
    <submittedName>
        <fullName evidence="5">Transcriptional regulator, LacI family</fullName>
    </submittedName>
</protein>
<name>A0A0P0RIV9_9BURK</name>